<dbReference type="InterPro" id="IPR018485">
    <property type="entry name" value="FGGY_C"/>
</dbReference>
<evidence type="ECO:0000256" key="3">
    <source>
        <dbReference type="ARBA" id="ARBA00022777"/>
    </source>
</evidence>
<evidence type="ECO:0000259" key="4">
    <source>
        <dbReference type="Pfam" id="PF00370"/>
    </source>
</evidence>
<dbReference type="Proteomes" id="UP000215027">
    <property type="component" value="Chromosome I"/>
</dbReference>
<dbReference type="AlphaFoldDB" id="A0A160T7L5"/>
<evidence type="ECO:0000259" key="5">
    <source>
        <dbReference type="Pfam" id="PF02782"/>
    </source>
</evidence>
<reference evidence="6" key="1">
    <citation type="submission" date="2016-01" db="EMBL/GenBank/DDBJ databases">
        <authorList>
            <person name="Mcilroy J.S."/>
            <person name="Karst M S."/>
            <person name="Albertsen M."/>
        </authorList>
    </citation>
    <scope>NUCLEOTIDE SEQUENCE</scope>
    <source>
        <strain evidence="6">Cfx-K</strain>
    </source>
</reference>
<sequence length="523" mass="57632">MDDLILAIDLGTSGPKVALVTARGEVVDCRVEATQMTILPGGGAEQDPDEWWTAIRAAAAALLADYPDAPGRIVAIGCTSQWSGTVAVDRDGRHLMNAIIWMDARGAAHVGRVTGGFPKVQGYGLRRLVTWLRLTGGIPVHSGKDPIAHILFIKHERPEVYRQTYKFLEPKDYLNLRLTGRFAASHESITLHWLTDNRAIDNVHYNDDLIRFSTIDKDKLPALHRAVDILGPLQSDAARDLGLPPGIPVILGTPDMHSAAVGSGAVADYEPHLYIGTSSWLTCHVPFKKTDLFHNMASLPSAIPGRYFIAAEQETAGACLAYLRDNILYVDDALARETRAPNVYPIFDQMVADTPPGSEKVIFTPWLHGERTPVDDPLVRGGFHNLSLRATRAHLIRAVFEGVAFNTRWLHYYLEKFAGRRLDNIRMVGGGANSDVWCQIHADVLDRTIRQVRDPVQTNVRGVGLLAAVATGHTTLADIDHAVPIAATYTPNPANRALYDELFAVYRALYKQNRGLYARLNRA</sequence>
<evidence type="ECO:0000256" key="1">
    <source>
        <dbReference type="ARBA" id="ARBA00009156"/>
    </source>
</evidence>
<accession>A0A160T7L5</accession>
<dbReference type="SUPFAM" id="SSF53067">
    <property type="entry name" value="Actin-like ATPase domain"/>
    <property type="match status" value="2"/>
</dbReference>
<keyword evidence="7" id="KW-1185">Reference proteome</keyword>
<dbReference type="OrthoDB" id="9805576at2"/>
<evidence type="ECO:0000313" key="6">
    <source>
        <dbReference type="EMBL" id="CUS04880.2"/>
    </source>
</evidence>
<dbReference type="EMBL" id="LN890655">
    <property type="protein sequence ID" value="CUS04880.2"/>
    <property type="molecule type" value="Genomic_DNA"/>
</dbReference>
<feature type="domain" description="Carbohydrate kinase FGGY C-terminal" evidence="5">
    <location>
        <begin position="276"/>
        <end position="470"/>
    </location>
</feature>
<dbReference type="CDD" id="cd07805">
    <property type="entry name" value="ASKHA_NBD_FGGY_CvXK-like"/>
    <property type="match status" value="1"/>
</dbReference>
<gene>
    <name evidence="6" type="ORF">CFX0092_A3002</name>
</gene>
<organism evidence="6 7">
    <name type="scientific">Candidatus Promineifilum breve</name>
    <dbReference type="NCBI Taxonomy" id="1806508"/>
    <lineage>
        <taxon>Bacteria</taxon>
        <taxon>Bacillati</taxon>
        <taxon>Chloroflexota</taxon>
        <taxon>Ardenticatenia</taxon>
        <taxon>Candidatus Promineifilales</taxon>
        <taxon>Candidatus Promineifilaceae</taxon>
        <taxon>Candidatus Promineifilum</taxon>
    </lineage>
</organism>
<evidence type="ECO:0000256" key="2">
    <source>
        <dbReference type="ARBA" id="ARBA00022679"/>
    </source>
</evidence>
<dbReference type="PANTHER" id="PTHR43095">
    <property type="entry name" value="SUGAR KINASE"/>
    <property type="match status" value="1"/>
</dbReference>
<comment type="similarity">
    <text evidence="1">Belongs to the FGGY kinase family.</text>
</comment>
<feature type="domain" description="Carbohydrate kinase FGGY N-terminal" evidence="4">
    <location>
        <begin position="5"/>
        <end position="262"/>
    </location>
</feature>
<dbReference type="Pfam" id="PF02782">
    <property type="entry name" value="FGGY_C"/>
    <property type="match status" value="1"/>
</dbReference>
<dbReference type="InterPro" id="IPR043129">
    <property type="entry name" value="ATPase_NBD"/>
</dbReference>
<dbReference type="InterPro" id="IPR000577">
    <property type="entry name" value="Carb_kinase_FGGY"/>
</dbReference>
<dbReference type="KEGG" id="pbf:CFX0092_A3002"/>
<dbReference type="Pfam" id="PF00370">
    <property type="entry name" value="FGGY_N"/>
    <property type="match status" value="1"/>
</dbReference>
<dbReference type="InterPro" id="IPR018484">
    <property type="entry name" value="FGGY_N"/>
</dbReference>
<dbReference type="PIRSF" id="PIRSF000538">
    <property type="entry name" value="GlpK"/>
    <property type="match status" value="1"/>
</dbReference>
<keyword evidence="2" id="KW-0808">Transferase</keyword>
<dbReference type="RefSeq" id="WP_095044158.1">
    <property type="nucleotide sequence ID" value="NZ_LN890655.1"/>
</dbReference>
<dbReference type="InterPro" id="IPR050406">
    <property type="entry name" value="FGGY_Carb_Kinase"/>
</dbReference>
<dbReference type="Gene3D" id="3.30.420.40">
    <property type="match status" value="2"/>
</dbReference>
<name>A0A160T7L5_9CHLR</name>
<protein>
    <submittedName>
        <fullName evidence="6">Carbohydrate kinase, FGGY</fullName>
    </submittedName>
</protein>
<dbReference type="GO" id="GO:0005975">
    <property type="term" value="P:carbohydrate metabolic process"/>
    <property type="evidence" value="ECO:0007669"/>
    <property type="project" value="InterPro"/>
</dbReference>
<evidence type="ECO:0000313" key="7">
    <source>
        <dbReference type="Proteomes" id="UP000215027"/>
    </source>
</evidence>
<dbReference type="PANTHER" id="PTHR43095:SF5">
    <property type="entry name" value="XYLULOSE KINASE"/>
    <property type="match status" value="1"/>
</dbReference>
<keyword evidence="3 6" id="KW-0418">Kinase</keyword>
<dbReference type="GO" id="GO:0016301">
    <property type="term" value="F:kinase activity"/>
    <property type="evidence" value="ECO:0007669"/>
    <property type="project" value="UniProtKB-KW"/>
</dbReference>
<proteinExistence type="inferred from homology"/>